<dbReference type="AlphaFoldDB" id="A0A0E1NGJ8"/>
<reference evidence="1 4" key="2">
    <citation type="submission" date="2015-03" db="EMBL/GenBank/DDBJ databases">
        <authorList>
            <person name="Murphy D."/>
        </authorList>
    </citation>
    <scope>NUCLEOTIDE SEQUENCE [LARGE SCALE GENOMIC DNA]</scope>
    <source>
        <strain evidence="1 4">IP26249</strain>
    </source>
</reference>
<evidence type="ECO:0000313" key="4">
    <source>
        <dbReference type="Proteomes" id="UP000048841"/>
    </source>
</evidence>
<proteinExistence type="predicted"/>
<organism evidence="1 4">
    <name type="scientific">Yersinia enterocolitica</name>
    <dbReference type="NCBI Taxonomy" id="630"/>
    <lineage>
        <taxon>Bacteria</taxon>
        <taxon>Pseudomonadati</taxon>
        <taxon>Pseudomonadota</taxon>
        <taxon>Gammaproteobacteria</taxon>
        <taxon>Enterobacterales</taxon>
        <taxon>Yersiniaceae</taxon>
        <taxon>Yersinia</taxon>
    </lineage>
</organism>
<reference evidence="2 3" key="1">
    <citation type="submission" date="2015-03" db="EMBL/GenBank/DDBJ databases">
        <authorList>
            <consortium name="Pathogen Informatics"/>
            <person name="Murphy D."/>
        </authorList>
    </citation>
    <scope>NUCLEOTIDE SEQUENCE [LARGE SCALE GENOMIC DNA]</scope>
    <source>
        <strain evidence="2 3">IP05342</strain>
    </source>
</reference>
<evidence type="ECO:0000313" key="3">
    <source>
        <dbReference type="Proteomes" id="UP000041601"/>
    </source>
</evidence>
<dbReference type="KEGG" id="yet:CH48_2436"/>
<evidence type="ECO:0000313" key="1">
    <source>
        <dbReference type="EMBL" id="CFQ52881.1"/>
    </source>
</evidence>
<sequence length="43" mass="4897">MTLAHCGIFSVSHLVMGTQSYERMVTMITKMAASLYCYLCQLY</sequence>
<accession>A0A0E1NGJ8</accession>
<protein>
    <submittedName>
        <fullName evidence="1">Uncharacterized protein</fullName>
    </submittedName>
</protein>
<evidence type="ECO:0000313" key="2">
    <source>
        <dbReference type="EMBL" id="CNE60159.1"/>
    </source>
</evidence>
<dbReference type="Proteomes" id="UP000041601">
    <property type="component" value="Unassembled WGS sequence"/>
</dbReference>
<dbReference type="EMBL" id="CPXJ01000075">
    <property type="protein sequence ID" value="CNE60159.1"/>
    <property type="molecule type" value="Genomic_DNA"/>
</dbReference>
<gene>
    <name evidence="1" type="ORF">ERS137941_00448</name>
    <name evidence="2" type="ORF">ERS137959_04217</name>
</gene>
<dbReference type="EMBL" id="CGBR01000002">
    <property type="protein sequence ID" value="CFQ52881.1"/>
    <property type="molecule type" value="Genomic_DNA"/>
</dbReference>
<keyword evidence="3" id="KW-1185">Reference proteome</keyword>
<name>A0A0E1NGJ8_YEREN</name>
<dbReference type="PATRIC" id="fig|630.31.peg.3337"/>
<dbReference type="Proteomes" id="UP000048841">
    <property type="component" value="Unassembled WGS sequence"/>
</dbReference>